<dbReference type="PIRSF" id="PIRSF028431">
    <property type="entry name" value="UCP028431"/>
    <property type="match status" value="1"/>
</dbReference>
<sequence>MPETLSTDADLDRLPTDQDLGRLQFTTLLYYLQCTNPDNGLVRDKTEPNAPASIAAIGMALATIPVVVERGVLIRQFAAKITRSRLRYLISCPQGPEPDSCGYKGFFYHFLDLETGRRVWQCELSTIDSAFLFAGALTVATYFDGDTADEAEIRQLAMALYERADWNWARDGGATLTHGWRPESGFIPHRWRGYDEGLLLYIIGLGSPTHPLPPESYAAYTETYEWRNIYGRELLYSGPLFTHQLSHMWIDFRGIRDAFMRQHDTDYFDNSRHATYVQQEYAIRNPMNLAGYGKHCWGFTACDGPGWGKRAIDGVDREFFDYIARGAPFGPDDGTVAPWVVVASLPFAPEIVVPTVRNFARMNLGMTRLYGFKPSFNQTYSMEASPTGSWVSPYHFGIDQGPVVLMIENYRTGLLWNIMRRCKPIVTGLRRAGFSGGWL</sequence>
<organism evidence="2 3">
    <name type="scientific">Rhizobium gallicum bv. gallicum R602sp</name>
    <dbReference type="NCBI Taxonomy" id="1041138"/>
    <lineage>
        <taxon>Bacteria</taxon>
        <taxon>Pseudomonadati</taxon>
        <taxon>Pseudomonadota</taxon>
        <taxon>Alphaproteobacteria</taxon>
        <taxon>Hyphomicrobiales</taxon>
        <taxon>Rhizobiaceae</taxon>
        <taxon>Rhizobium/Agrobacterium group</taxon>
        <taxon>Rhizobium</taxon>
    </lineage>
</organism>
<name>A0A0B4X6T9_9HYPH</name>
<dbReference type="RefSeq" id="WP_039845823.1">
    <property type="nucleotide sequence ID" value="NZ_CP006877.1"/>
</dbReference>
<evidence type="ECO:0000313" key="2">
    <source>
        <dbReference type="EMBL" id="AJD42430.1"/>
    </source>
</evidence>
<gene>
    <name evidence="2" type="ORF">RGR602_CH03113</name>
</gene>
<proteinExistence type="predicted"/>
<reference evidence="2 3" key="1">
    <citation type="submission" date="2013-11" db="EMBL/GenBank/DDBJ databases">
        <title>Complete genome sequence of Rhizobium gallicum bv. gallicum R602.</title>
        <authorList>
            <person name="Bustos P."/>
            <person name="Santamaria R.I."/>
            <person name="Lozano L."/>
            <person name="Acosta J.L."/>
            <person name="Ormeno-Orrillo E."/>
            <person name="Rogel M.A."/>
            <person name="Romero D."/>
            <person name="Cevallos M.A."/>
            <person name="Martinez-Romero E."/>
            <person name="Gonzalez V."/>
        </authorList>
    </citation>
    <scope>NUCLEOTIDE SEQUENCE [LARGE SCALE GENOMIC DNA]</scope>
    <source>
        <strain evidence="2 3">R602</strain>
    </source>
</reference>
<dbReference type="Gene3D" id="1.50.10.140">
    <property type="match status" value="1"/>
</dbReference>
<dbReference type="Pfam" id="PF10091">
    <property type="entry name" value="Glycoamylase"/>
    <property type="match status" value="1"/>
</dbReference>
<protein>
    <submittedName>
        <fullName evidence="2">Glycoamylase family protein</fullName>
    </submittedName>
</protein>
<keyword evidence="3" id="KW-1185">Reference proteome</keyword>
<evidence type="ECO:0000313" key="3">
    <source>
        <dbReference type="Proteomes" id="UP000031368"/>
    </source>
</evidence>
<dbReference type="KEGG" id="rga:RGR602_CH03113"/>
<evidence type="ECO:0000259" key="1">
    <source>
        <dbReference type="Pfam" id="PF10091"/>
    </source>
</evidence>
<accession>A0A0B4X6T9</accession>
<dbReference type="AlphaFoldDB" id="A0A0B4X6T9"/>
<feature type="domain" description="Glycoamylase-like" evidence="1">
    <location>
        <begin position="189"/>
        <end position="422"/>
    </location>
</feature>
<dbReference type="InterPro" id="IPR019282">
    <property type="entry name" value="Glycoamylase-like_cons_dom"/>
</dbReference>
<dbReference type="EMBL" id="CP006877">
    <property type="protein sequence ID" value="AJD42430.1"/>
    <property type="molecule type" value="Genomic_DNA"/>
</dbReference>
<dbReference type="Proteomes" id="UP000031368">
    <property type="component" value="Chromosome"/>
</dbReference>
<dbReference type="InterPro" id="IPR016883">
    <property type="entry name" value="UCP028431"/>
</dbReference>
<dbReference type="HOGENOM" id="CLU_023287_0_1_5"/>